<dbReference type="Proteomes" id="UP000254232">
    <property type="component" value="Unassembled WGS sequence"/>
</dbReference>
<dbReference type="CDD" id="cd11530">
    <property type="entry name" value="NTP-PPase_DR2231_like"/>
    <property type="match status" value="1"/>
</dbReference>
<dbReference type="AlphaFoldDB" id="A0A377H4T6"/>
<evidence type="ECO:0000313" key="3">
    <source>
        <dbReference type="Proteomes" id="UP000254232"/>
    </source>
</evidence>
<name>A0A377H4T6_9PAST</name>
<dbReference type="InterPro" id="IPR033653">
    <property type="entry name" value="NTP-PPase_DR2231-like"/>
</dbReference>
<protein>
    <submittedName>
        <fullName evidence="1">Uncharacterized protein conserved in bacteria</fullName>
    </submittedName>
</protein>
<dbReference type="InterPro" id="IPR023292">
    <property type="entry name" value="NTP_PyroPHydrolase-like_dom_sf"/>
</dbReference>
<gene>
    <name evidence="1" type="ORF">NCTC11413_00740</name>
    <name evidence="2" type="ORF">NCTC11413_02528</name>
</gene>
<proteinExistence type="predicted"/>
<dbReference type="EMBL" id="UGGZ01000002">
    <property type="protein sequence ID" value="STO61169.1"/>
    <property type="molecule type" value="Genomic_DNA"/>
</dbReference>
<reference evidence="1 3" key="1">
    <citation type="submission" date="2018-06" db="EMBL/GenBank/DDBJ databases">
        <authorList>
            <consortium name="Pathogen Informatics"/>
            <person name="Doyle S."/>
        </authorList>
    </citation>
    <scope>NUCLEOTIDE SEQUENCE [LARGE SCALE GENOMIC DNA]</scope>
    <source>
        <strain evidence="1 3">NCTC11413</strain>
    </source>
</reference>
<accession>A0A377H4T6</accession>
<evidence type="ECO:0000313" key="2">
    <source>
        <dbReference type="EMBL" id="STO61169.1"/>
    </source>
</evidence>
<organism evidence="1 3">
    <name type="scientific">Gallibacterium anatis</name>
    <dbReference type="NCBI Taxonomy" id="750"/>
    <lineage>
        <taxon>Bacteria</taxon>
        <taxon>Pseudomonadati</taxon>
        <taxon>Pseudomonadota</taxon>
        <taxon>Gammaproteobacteria</taxon>
        <taxon>Pasteurellales</taxon>
        <taxon>Pasteurellaceae</taxon>
        <taxon>Gallibacterium</taxon>
    </lineage>
</organism>
<evidence type="ECO:0000313" key="1">
    <source>
        <dbReference type="EMBL" id="STO37626.1"/>
    </source>
</evidence>
<sequence length="192" mass="22285">MKNKNIISVTKSDAQEKSLYEKMAEQKEELKKELLNSYGVSSEKGNKDKPEDTEVITKIKEWFEVAVPQPTEKNQAIQMGCHLEEVTEMLNVFNPRLGKYIDVYAQSYKEWKTLDNIDWTDYKLIELLDALCDQIVTAIGVAHMFGFDIKKALVEVNKSNWSKFENGKPVFDENGKIKKGKYYKKPELEMFI</sequence>
<dbReference type="EMBL" id="UGGZ01000001">
    <property type="protein sequence ID" value="STO37626.1"/>
    <property type="molecule type" value="Genomic_DNA"/>
</dbReference>
<dbReference type="Gene3D" id="1.10.3420.10">
    <property type="entry name" value="putative ntp pyrophosphohydrolase like domain"/>
    <property type="match status" value="1"/>
</dbReference>
<dbReference type="RefSeq" id="WP_018345983.1">
    <property type="nucleotide sequence ID" value="NZ_UGGZ01000001.1"/>
</dbReference>
<dbReference type="GeneID" id="77264104"/>